<dbReference type="Proteomes" id="UP000827549">
    <property type="component" value="Chromosome 7"/>
</dbReference>
<evidence type="ECO:0000256" key="2">
    <source>
        <dbReference type="ARBA" id="ARBA00022490"/>
    </source>
</evidence>
<dbReference type="GeneID" id="87812386"/>
<protein>
    <submittedName>
        <fullName evidence="4">Dynactin subunit 2</fullName>
    </submittedName>
</protein>
<gene>
    <name evidence="4" type="primary">DCTN2-p50</name>
    <name evidence="4" type="ORF">LOC62_07G009223</name>
</gene>
<feature type="region of interest" description="Disordered" evidence="3">
    <location>
        <begin position="170"/>
        <end position="222"/>
    </location>
</feature>
<evidence type="ECO:0000256" key="3">
    <source>
        <dbReference type="SAM" id="MobiDB-lite"/>
    </source>
</evidence>
<reference evidence="4" key="1">
    <citation type="submission" date="2023-10" db="EMBL/GenBank/DDBJ databases">
        <authorList>
            <person name="Noh H."/>
        </authorList>
    </citation>
    <scope>NUCLEOTIDE SEQUENCE</scope>
    <source>
        <strain evidence="4">DUCC4014</strain>
    </source>
</reference>
<dbReference type="GO" id="GO:0007017">
    <property type="term" value="P:microtubule-based process"/>
    <property type="evidence" value="ECO:0007669"/>
    <property type="project" value="InterPro"/>
</dbReference>
<feature type="region of interest" description="Disordered" evidence="3">
    <location>
        <begin position="29"/>
        <end position="62"/>
    </location>
</feature>
<feature type="compositionally biased region" description="Low complexity" evidence="3">
    <location>
        <begin position="126"/>
        <end position="141"/>
    </location>
</feature>
<name>A0AAF0YG22_9TREE</name>
<evidence type="ECO:0000256" key="1">
    <source>
        <dbReference type="ARBA" id="ARBA00004496"/>
    </source>
</evidence>
<organism evidence="4 5">
    <name type="scientific">Vanrija pseudolonga</name>
    <dbReference type="NCBI Taxonomy" id="143232"/>
    <lineage>
        <taxon>Eukaryota</taxon>
        <taxon>Fungi</taxon>
        <taxon>Dikarya</taxon>
        <taxon>Basidiomycota</taxon>
        <taxon>Agaricomycotina</taxon>
        <taxon>Tremellomycetes</taxon>
        <taxon>Trichosporonales</taxon>
        <taxon>Trichosporonaceae</taxon>
        <taxon>Vanrija</taxon>
    </lineage>
</organism>
<dbReference type="EMBL" id="CP086720">
    <property type="protein sequence ID" value="WOO85732.1"/>
    <property type="molecule type" value="Genomic_DNA"/>
</dbReference>
<dbReference type="InterPro" id="IPR028133">
    <property type="entry name" value="Dynamitin"/>
</dbReference>
<sequence length="414" mass="44712">MSSKYSGLPDIDSAPDVFETTDEVDVALQGDGDGAEDARTAAPSSDPKDIDVSQLPSRKAAGRTYTFESPGLSARAPFLASVVSSPLTTAPDAEIIVDRPPRKESHLARLRRLQSEIAELERDLQASASAPAKPSPTGAPARSSALPPKEPVDVVTELASVRERLSTVAQGNDEQFRGSMVSRSKDWEGRIRKLDSSVPQPKREEEATPEPSTANADPRRAGDIESRIMTLEKIVGNDQNNERLPVSITDSLTRLDHLLTILTQPRHLDSISRRVKLLLVDLDRATASSRRVGLAAGSDKPATTPTGLSPADQEALQRLFTLLPRLDPLIPSIPPLLNRLRSLSSLHTESFGIAADLRDLQASDKSVSEEERSLQSIVSGVQKGLSEASGGIAKNWESLNSRLQALEERLQSLV</sequence>
<dbReference type="AlphaFoldDB" id="A0AAF0YG22"/>
<dbReference type="GO" id="GO:0005737">
    <property type="term" value="C:cytoplasm"/>
    <property type="evidence" value="ECO:0007669"/>
    <property type="project" value="UniProtKB-SubCell"/>
</dbReference>
<proteinExistence type="predicted"/>
<dbReference type="GO" id="GO:0005869">
    <property type="term" value="C:dynactin complex"/>
    <property type="evidence" value="ECO:0007669"/>
    <property type="project" value="InterPro"/>
</dbReference>
<evidence type="ECO:0000313" key="5">
    <source>
        <dbReference type="Proteomes" id="UP000827549"/>
    </source>
</evidence>
<feature type="region of interest" description="Disordered" evidence="3">
    <location>
        <begin position="121"/>
        <end position="152"/>
    </location>
</feature>
<keyword evidence="5" id="KW-1185">Reference proteome</keyword>
<dbReference type="RefSeq" id="XP_062631758.1">
    <property type="nucleotide sequence ID" value="XM_062775774.1"/>
</dbReference>
<dbReference type="Pfam" id="PF04912">
    <property type="entry name" value="Dynamitin"/>
    <property type="match status" value="1"/>
</dbReference>
<accession>A0AAF0YG22</accession>
<comment type="subcellular location">
    <subcellularLocation>
        <location evidence="1">Cytoplasm</location>
    </subcellularLocation>
</comment>
<evidence type="ECO:0000313" key="4">
    <source>
        <dbReference type="EMBL" id="WOO85732.1"/>
    </source>
</evidence>
<dbReference type="PANTHER" id="PTHR15346">
    <property type="entry name" value="DYNACTIN SUBUNIT"/>
    <property type="match status" value="1"/>
</dbReference>
<keyword evidence="2" id="KW-0963">Cytoplasm</keyword>
<feature type="region of interest" description="Disordered" evidence="3">
    <location>
        <begin position="290"/>
        <end position="309"/>
    </location>
</feature>
<feature type="compositionally biased region" description="Basic and acidic residues" evidence="3">
    <location>
        <begin position="183"/>
        <end position="206"/>
    </location>
</feature>